<dbReference type="InterPro" id="IPR036047">
    <property type="entry name" value="F-box-like_dom_sf"/>
</dbReference>
<dbReference type="Gramene" id="Pp3c2_14180V3.4">
    <property type="protein sequence ID" value="Pp3c2_14180V3.4"/>
    <property type="gene ID" value="Pp3c2_14180"/>
</dbReference>
<dbReference type="Gramene" id="Pp3c2_14180V3.2">
    <property type="protein sequence ID" value="Pp3c2_14180V3.2"/>
    <property type="gene ID" value="Pp3c2_14180"/>
</dbReference>
<dbReference type="SUPFAM" id="SSF117281">
    <property type="entry name" value="Kelch motif"/>
    <property type="match status" value="1"/>
</dbReference>
<evidence type="ECO:0000313" key="3">
    <source>
        <dbReference type="EMBL" id="PNR59874.1"/>
    </source>
</evidence>
<dbReference type="OMA" id="SHAITYD"/>
<proteinExistence type="predicted"/>
<sequence>MDSFTDDLSSPLPKQMHASAPEMMEGVIMRRSSLPTNEAFDAAKRSEVEGRSVMLRPISERSGRITLKRIPVVPAMAKQEQNPSAEDLWGHLSDDILEYTLARLPLFSIKTCRKVCKRWDVVINTPRFGILHKQLGEQQPWLVYYVINNLVSSKSHAITYDEGLNTWITLPLLRIPSHNHGSLAGASGLVYAIAGLGEDRLKYKLTISTSSPSAFVDEWYETPQMEFPRGSPVVGVALGTGKTGSGHKVVVAGGTPEFEDEHMAVEVFDSETDAWETYDDLPEDFNGSSSRSWMSGVVCRNKFYVSLIHSWTIHALDLCTREWAPMHWECPQGLQYHHIMAIGKTVVVVGLYQDAEHPEEHTVAIWKVNSKTQRLIQVGSMPLELFALLGDGCTDPTLNFLMSDNLLYISNTYSPDRAVVVGDISLEDHKTFWRTLPSISNLGCRFDKVVTFCSSINTDPSSPAPH</sequence>
<dbReference type="EnsemblPlants" id="Pp3c2_14180V3.1">
    <property type="protein sequence ID" value="Pp3c2_14180V3.1"/>
    <property type="gene ID" value="Pp3c2_14180"/>
</dbReference>
<keyword evidence="5" id="KW-1185">Reference proteome</keyword>
<dbReference type="Gene3D" id="1.20.1280.50">
    <property type="match status" value="1"/>
</dbReference>
<dbReference type="GeneID" id="112278842"/>
<reference evidence="3 5" key="1">
    <citation type="journal article" date="2008" name="Science">
        <title>The Physcomitrella genome reveals evolutionary insights into the conquest of land by plants.</title>
        <authorList>
            <person name="Rensing S."/>
            <person name="Lang D."/>
            <person name="Zimmer A."/>
            <person name="Terry A."/>
            <person name="Salamov A."/>
            <person name="Shapiro H."/>
            <person name="Nishiyama T."/>
            <person name="Perroud P.-F."/>
            <person name="Lindquist E."/>
            <person name="Kamisugi Y."/>
            <person name="Tanahashi T."/>
            <person name="Sakakibara K."/>
            <person name="Fujita T."/>
            <person name="Oishi K."/>
            <person name="Shin-I T."/>
            <person name="Kuroki Y."/>
            <person name="Toyoda A."/>
            <person name="Suzuki Y."/>
            <person name="Hashimoto A."/>
            <person name="Yamaguchi K."/>
            <person name="Sugano A."/>
            <person name="Kohara Y."/>
            <person name="Fujiyama A."/>
            <person name="Anterola A."/>
            <person name="Aoki S."/>
            <person name="Ashton N."/>
            <person name="Barbazuk W.B."/>
            <person name="Barker E."/>
            <person name="Bennetzen J."/>
            <person name="Bezanilla M."/>
            <person name="Blankenship R."/>
            <person name="Cho S.H."/>
            <person name="Dutcher S."/>
            <person name="Estelle M."/>
            <person name="Fawcett J.A."/>
            <person name="Gundlach H."/>
            <person name="Hanada K."/>
            <person name="Heyl A."/>
            <person name="Hicks K.A."/>
            <person name="Hugh J."/>
            <person name="Lohr M."/>
            <person name="Mayer K."/>
            <person name="Melkozernov A."/>
            <person name="Murata T."/>
            <person name="Nelson D."/>
            <person name="Pils B."/>
            <person name="Prigge M."/>
            <person name="Reiss B."/>
            <person name="Renner T."/>
            <person name="Rombauts S."/>
            <person name="Rushton P."/>
            <person name="Sanderfoot A."/>
            <person name="Schween G."/>
            <person name="Shiu S.-H."/>
            <person name="Stueber K."/>
            <person name="Theodoulou F.L."/>
            <person name="Tu H."/>
            <person name="Van de Peer Y."/>
            <person name="Verrier P.J."/>
            <person name="Waters E."/>
            <person name="Wood A."/>
            <person name="Yang L."/>
            <person name="Cove D."/>
            <person name="Cuming A."/>
            <person name="Hasebe M."/>
            <person name="Lucas S."/>
            <person name="Mishler D.B."/>
            <person name="Reski R."/>
            <person name="Grigoriev I."/>
            <person name="Quatrano R.S."/>
            <person name="Boore J.L."/>
        </authorList>
    </citation>
    <scope>NUCLEOTIDE SEQUENCE [LARGE SCALE GENOMIC DNA]</scope>
    <source>
        <strain evidence="4 5">cv. Gransden 2004</strain>
    </source>
</reference>
<dbReference type="RefSeq" id="XP_024368456.1">
    <property type="nucleotide sequence ID" value="XM_024512688.2"/>
</dbReference>
<dbReference type="EnsemblPlants" id="Pp3c2_14180V3.2">
    <property type="protein sequence ID" value="Pp3c2_14180V3.2"/>
    <property type="gene ID" value="Pp3c2_14180"/>
</dbReference>
<organism evidence="3">
    <name type="scientific">Physcomitrium patens</name>
    <name type="common">Spreading-leaved earth moss</name>
    <name type="synonym">Physcomitrella patens</name>
    <dbReference type="NCBI Taxonomy" id="3218"/>
    <lineage>
        <taxon>Eukaryota</taxon>
        <taxon>Viridiplantae</taxon>
        <taxon>Streptophyta</taxon>
        <taxon>Embryophyta</taxon>
        <taxon>Bryophyta</taxon>
        <taxon>Bryophytina</taxon>
        <taxon>Bryopsida</taxon>
        <taxon>Funariidae</taxon>
        <taxon>Funariales</taxon>
        <taxon>Funariaceae</taxon>
        <taxon>Physcomitrium</taxon>
    </lineage>
</organism>
<dbReference type="GO" id="GO:0031146">
    <property type="term" value="P:SCF-dependent proteasomal ubiquitin-dependent protein catabolic process"/>
    <property type="evidence" value="ECO:0000318"/>
    <property type="project" value="GO_Central"/>
</dbReference>
<dbReference type="PANTHER" id="PTHR47712">
    <property type="entry name" value="OS09G0555300 PROTEIN"/>
    <property type="match status" value="1"/>
</dbReference>
<evidence type="ECO:0000259" key="2">
    <source>
        <dbReference type="SMART" id="SM00256"/>
    </source>
</evidence>
<dbReference type="EMBL" id="ABEU02000002">
    <property type="protein sequence ID" value="PNR59874.1"/>
    <property type="molecule type" value="Genomic_DNA"/>
</dbReference>
<dbReference type="Pfam" id="PF00646">
    <property type="entry name" value="F-box"/>
    <property type="match status" value="1"/>
</dbReference>
<dbReference type="SMART" id="SM00256">
    <property type="entry name" value="FBOX"/>
    <property type="match status" value="1"/>
</dbReference>
<dbReference type="SUPFAM" id="SSF81383">
    <property type="entry name" value="F-box domain"/>
    <property type="match status" value="1"/>
</dbReference>
<evidence type="ECO:0000256" key="1">
    <source>
        <dbReference type="SAM" id="MobiDB-lite"/>
    </source>
</evidence>
<dbReference type="HOGENOM" id="CLU_687677_0_0_1"/>
<name>A9RV07_PHYPA</name>
<evidence type="ECO:0000313" key="4">
    <source>
        <dbReference type="EnsemblPlants" id="Pp3c2_14180V3.1"/>
    </source>
</evidence>
<feature type="region of interest" description="Disordered" evidence="1">
    <location>
        <begin position="1"/>
        <end position="22"/>
    </location>
</feature>
<accession>A9RV07</accession>
<evidence type="ECO:0000313" key="5">
    <source>
        <dbReference type="Proteomes" id="UP000006727"/>
    </source>
</evidence>
<gene>
    <name evidence="4" type="primary">LOC112278842</name>
    <name evidence="3" type="ORF">PHYPA_002666</name>
</gene>
<dbReference type="InterPro" id="IPR001810">
    <property type="entry name" value="F-box_dom"/>
</dbReference>
<dbReference type="RefSeq" id="XP_024368457.1">
    <property type="nucleotide sequence ID" value="XM_024512689.2"/>
</dbReference>
<dbReference type="AlphaFoldDB" id="A9RV07"/>
<dbReference type="eggNOG" id="ENOG502QRGX">
    <property type="taxonomic scope" value="Eukaryota"/>
</dbReference>
<dbReference type="GO" id="GO:0004842">
    <property type="term" value="F:ubiquitin-protein transferase activity"/>
    <property type="evidence" value="ECO:0000318"/>
    <property type="project" value="GO_Central"/>
</dbReference>
<feature type="domain" description="F-box" evidence="2">
    <location>
        <begin position="92"/>
        <end position="132"/>
    </location>
</feature>
<dbReference type="PaxDb" id="3218-PP1S30_150V6.2"/>
<reference evidence="4" key="3">
    <citation type="submission" date="2020-12" db="UniProtKB">
        <authorList>
            <consortium name="EnsemblPlants"/>
        </authorList>
    </citation>
    <scope>IDENTIFICATION</scope>
</reference>
<dbReference type="OrthoDB" id="1854110at2759"/>
<dbReference type="Proteomes" id="UP000006727">
    <property type="component" value="Chromosome 2"/>
</dbReference>
<dbReference type="Gramene" id="Pp3c2_14180V3.3">
    <property type="protein sequence ID" value="Pp3c2_14180V3.3"/>
    <property type="gene ID" value="Pp3c2_14180"/>
</dbReference>
<dbReference type="PANTHER" id="PTHR47712:SF3">
    <property type="entry name" value="F-BOX DOMAIN-CONTAINING PROTEIN"/>
    <property type="match status" value="1"/>
</dbReference>
<dbReference type="InterPro" id="IPR015915">
    <property type="entry name" value="Kelch-typ_b-propeller"/>
</dbReference>
<reference evidence="3 5" key="2">
    <citation type="journal article" date="2018" name="Plant J.">
        <title>The Physcomitrella patens chromosome-scale assembly reveals moss genome structure and evolution.</title>
        <authorList>
            <person name="Lang D."/>
            <person name="Ullrich K.K."/>
            <person name="Murat F."/>
            <person name="Fuchs J."/>
            <person name="Jenkins J."/>
            <person name="Haas F.B."/>
            <person name="Piednoel M."/>
            <person name="Gundlach H."/>
            <person name="Van Bel M."/>
            <person name="Meyberg R."/>
            <person name="Vives C."/>
            <person name="Morata J."/>
            <person name="Symeonidi A."/>
            <person name="Hiss M."/>
            <person name="Muchero W."/>
            <person name="Kamisugi Y."/>
            <person name="Saleh O."/>
            <person name="Blanc G."/>
            <person name="Decker E.L."/>
            <person name="van Gessel N."/>
            <person name="Grimwood J."/>
            <person name="Hayes R.D."/>
            <person name="Graham S.W."/>
            <person name="Gunter L.E."/>
            <person name="McDaniel S.F."/>
            <person name="Hoernstein S.N.W."/>
            <person name="Larsson A."/>
            <person name="Li F.W."/>
            <person name="Perroud P.F."/>
            <person name="Phillips J."/>
            <person name="Ranjan P."/>
            <person name="Rokshar D.S."/>
            <person name="Rothfels C.J."/>
            <person name="Schneider L."/>
            <person name="Shu S."/>
            <person name="Stevenson D.W."/>
            <person name="Thummler F."/>
            <person name="Tillich M."/>
            <person name="Villarreal Aguilar J.C."/>
            <person name="Widiez T."/>
            <person name="Wong G.K."/>
            <person name="Wymore A."/>
            <person name="Zhang Y."/>
            <person name="Zimmer A.D."/>
            <person name="Quatrano R.S."/>
            <person name="Mayer K.F.X."/>
            <person name="Goodstein D."/>
            <person name="Casacuberta J.M."/>
            <person name="Vandepoele K."/>
            <person name="Reski R."/>
            <person name="Cuming A.C."/>
            <person name="Tuskan G.A."/>
            <person name="Maumus F."/>
            <person name="Salse J."/>
            <person name="Schmutz J."/>
            <person name="Rensing S.A."/>
        </authorList>
    </citation>
    <scope>NUCLEOTIDE SEQUENCE [LARGE SCALE GENOMIC DNA]</scope>
    <source>
        <strain evidence="4 5">cv. Gransden 2004</strain>
    </source>
</reference>
<dbReference type="EnsemblPlants" id="Pp3c2_14180V3.3">
    <property type="protein sequence ID" value="Pp3c2_14180V3.3"/>
    <property type="gene ID" value="Pp3c2_14180"/>
</dbReference>
<dbReference type="Gramene" id="Pp3c2_14180V3.1">
    <property type="protein sequence ID" value="Pp3c2_14180V3.1"/>
    <property type="gene ID" value="Pp3c2_14180"/>
</dbReference>
<dbReference type="EnsemblPlants" id="Pp3c2_14180V3.4">
    <property type="protein sequence ID" value="Pp3c2_14180V3.4"/>
    <property type="gene ID" value="Pp3c2_14180"/>
</dbReference>
<dbReference type="Gene3D" id="2.120.10.80">
    <property type="entry name" value="Kelch-type beta propeller"/>
    <property type="match status" value="1"/>
</dbReference>
<protein>
    <recommendedName>
        <fullName evidence="2">F-box domain-containing protein</fullName>
    </recommendedName>
</protein>